<reference evidence="2 3" key="1">
    <citation type="submission" date="2020-08" db="EMBL/GenBank/DDBJ databases">
        <title>Genomic Encyclopedia of Type Strains, Phase III (KMG-III): the genomes of soil and plant-associated and newly described type strains.</title>
        <authorList>
            <person name="Whitman W."/>
        </authorList>
    </citation>
    <scope>NUCLEOTIDE SEQUENCE [LARGE SCALE GENOMIC DNA]</scope>
    <source>
        <strain evidence="2 3">SFB5A</strain>
    </source>
</reference>
<evidence type="ECO:0000313" key="3">
    <source>
        <dbReference type="Proteomes" id="UP000582643"/>
    </source>
</evidence>
<organism evidence="2 3">
    <name type="scientific">Streptomyces nymphaeiformis</name>
    <dbReference type="NCBI Taxonomy" id="2663842"/>
    <lineage>
        <taxon>Bacteria</taxon>
        <taxon>Bacillati</taxon>
        <taxon>Actinomycetota</taxon>
        <taxon>Actinomycetes</taxon>
        <taxon>Kitasatosporales</taxon>
        <taxon>Streptomycetaceae</taxon>
        <taxon>Streptomyces</taxon>
    </lineage>
</organism>
<dbReference type="AlphaFoldDB" id="A0A7W7U1F6"/>
<comment type="caution">
    <text evidence="2">The sequence shown here is derived from an EMBL/GenBank/DDBJ whole genome shotgun (WGS) entry which is preliminary data.</text>
</comment>
<dbReference type="Proteomes" id="UP000582643">
    <property type="component" value="Unassembled WGS sequence"/>
</dbReference>
<sequence length="144" mass="15073">MNALTRKFATVGSALAMAGSSLLLASSPASAATSCYASSCAGLDPSTTICQNDARTVADTDYPGVELRYSPTCRAAWARYNRGAGFSFDVSIERWNGSYGTAVYSTHYSGNGSTVWTRMINDAGLLARACGRVSANDYGCSAAY</sequence>
<dbReference type="Pfam" id="PF10901">
    <property type="entry name" value="DUF2690"/>
    <property type="match status" value="1"/>
</dbReference>
<dbReference type="EMBL" id="JACHJY010000006">
    <property type="protein sequence ID" value="MBB4983249.1"/>
    <property type="molecule type" value="Genomic_DNA"/>
</dbReference>
<keyword evidence="1" id="KW-0732">Signal</keyword>
<gene>
    <name evidence="2" type="ORF">GGE06_004191</name>
</gene>
<name>A0A7W7U1F6_9ACTN</name>
<evidence type="ECO:0000256" key="1">
    <source>
        <dbReference type="SAM" id="SignalP"/>
    </source>
</evidence>
<accession>A0A7W7U1F6</accession>
<dbReference type="RefSeq" id="WP_116159034.1">
    <property type="nucleotide sequence ID" value="NZ_JACHJY010000006.1"/>
</dbReference>
<proteinExistence type="predicted"/>
<evidence type="ECO:0008006" key="4">
    <source>
        <dbReference type="Google" id="ProtNLM"/>
    </source>
</evidence>
<dbReference type="PROSITE" id="PS51257">
    <property type="entry name" value="PROKAR_LIPOPROTEIN"/>
    <property type="match status" value="1"/>
</dbReference>
<evidence type="ECO:0000313" key="2">
    <source>
        <dbReference type="EMBL" id="MBB4983249.1"/>
    </source>
</evidence>
<keyword evidence="3" id="KW-1185">Reference proteome</keyword>
<feature type="chain" id="PRO_5030986932" description="DUF2690 domain-containing protein" evidence="1">
    <location>
        <begin position="32"/>
        <end position="144"/>
    </location>
</feature>
<protein>
    <recommendedName>
        <fullName evidence="4">DUF2690 domain-containing protein</fullName>
    </recommendedName>
</protein>
<dbReference type="InterPro" id="IPR021224">
    <property type="entry name" value="DUF2690"/>
</dbReference>
<feature type="signal peptide" evidence="1">
    <location>
        <begin position="1"/>
        <end position="31"/>
    </location>
</feature>